<reference evidence="2 3" key="1">
    <citation type="submission" date="2018-11" db="EMBL/GenBank/DDBJ databases">
        <authorList>
            <person name="Lopez-Roques C."/>
            <person name="Donnadieu C."/>
            <person name="Bouchez O."/>
            <person name="Klopp C."/>
            <person name="Cabau C."/>
            <person name="Zahm M."/>
        </authorList>
    </citation>
    <scope>NUCLEOTIDE SEQUENCE [LARGE SCALE GENOMIC DNA]</scope>
    <source>
        <strain evidence="2">RS831</strain>
        <tissue evidence="2">Whole body</tissue>
    </source>
</reference>
<evidence type="ECO:0000313" key="2">
    <source>
        <dbReference type="EMBL" id="RVE70693.1"/>
    </source>
</evidence>
<evidence type="ECO:0000256" key="1">
    <source>
        <dbReference type="SAM" id="MobiDB-lite"/>
    </source>
</evidence>
<sequence>MLLFVTDLPRGVDKVEAGGVQQLAGKRQGGRELERSGKPGRETARLEGDTERQSKEAFREYLLRHGTLQGERCIDTKASTVIR</sequence>
<organism evidence="2 3">
    <name type="scientific">Oryzias javanicus</name>
    <name type="common">Javanese ricefish</name>
    <name type="synonym">Aplocheilus javanicus</name>
    <dbReference type="NCBI Taxonomy" id="123683"/>
    <lineage>
        <taxon>Eukaryota</taxon>
        <taxon>Metazoa</taxon>
        <taxon>Chordata</taxon>
        <taxon>Craniata</taxon>
        <taxon>Vertebrata</taxon>
        <taxon>Euteleostomi</taxon>
        <taxon>Actinopterygii</taxon>
        <taxon>Neopterygii</taxon>
        <taxon>Teleostei</taxon>
        <taxon>Neoteleostei</taxon>
        <taxon>Acanthomorphata</taxon>
        <taxon>Ovalentaria</taxon>
        <taxon>Atherinomorphae</taxon>
        <taxon>Beloniformes</taxon>
        <taxon>Adrianichthyidae</taxon>
        <taxon>Oryziinae</taxon>
        <taxon>Oryzias</taxon>
    </lineage>
</organism>
<accession>A0A437D662</accession>
<dbReference type="Proteomes" id="UP000283210">
    <property type="component" value="Chromosome 7"/>
</dbReference>
<dbReference type="AlphaFoldDB" id="A0A437D662"/>
<name>A0A437D662_ORYJA</name>
<dbReference type="EMBL" id="CM012443">
    <property type="protein sequence ID" value="RVE70693.1"/>
    <property type="molecule type" value="Genomic_DNA"/>
</dbReference>
<gene>
    <name evidence="2" type="ORF">OJAV_G00067690</name>
</gene>
<reference evidence="2 3" key="2">
    <citation type="submission" date="2019-01" db="EMBL/GenBank/DDBJ databases">
        <title>A chromosome length genome reference of the Java medaka (oryzias javanicus).</title>
        <authorList>
            <person name="Herpin A."/>
            <person name="Takehana Y."/>
            <person name="Naruse K."/>
            <person name="Ansai S."/>
            <person name="Kawaguchi M."/>
        </authorList>
    </citation>
    <scope>NUCLEOTIDE SEQUENCE [LARGE SCALE GENOMIC DNA]</scope>
    <source>
        <strain evidence="2">RS831</strain>
        <tissue evidence="2">Whole body</tissue>
    </source>
</reference>
<feature type="region of interest" description="Disordered" evidence="1">
    <location>
        <begin position="22"/>
        <end position="53"/>
    </location>
</feature>
<protein>
    <submittedName>
        <fullName evidence="2">Uncharacterized protein</fullName>
    </submittedName>
</protein>
<proteinExistence type="predicted"/>
<feature type="compositionally biased region" description="Basic and acidic residues" evidence="1">
    <location>
        <begin position="29"/>
        <end position="53"/>
    </location>
</feature>
<evidence type="ECO:0000313" key="3">
    <source>
        <dbReference type="Proteomes" id="UP000283210"/>
    </source>
</evidence>
<keyword evidence="3" id="KW-1185">Reference proteome</keyword>